<reference evidence="3" key="1">
    <citation type="submission" date="2023-02" db="EMBL/GenBank/DDBJ databases">
        <title>Genome sequence of Hyphococcus flavus.</title>
        <authorList>
            <person name="Rong J.-C."/>
            <person name="Zhao Q."/>
            <person name="Yi M."/>
            <person name="Wu J.-Y."/>
        </authorList>
    </citation>
    <scope>NUCLEOTIDE SEQUENCE</scope>
    <source>
        <strain evidence="3">MCCC 1K03223</strain>
    </source>
</reference>
<organism evidence="3 4">
    <name type="scientific">Hyphococcus flavus</name>
    <dbReference type="NCBI Taxonomy" id="1866326"/>
    <lineage>
        <taxon>Bacteria</taxon>
        <taxon>Pseudomonadati</taxon>
        <taxon>Pseudomonadota</taxon>
        <taxon>Alphaproteobacteria</taxon>
        <taxon>Parvularculales</taxon>
        <taxon>Parvularculaceae</taxon>
        <taxon>Hyphococcus</taxon>
    </lineage>
</organism>
<dbReference type="EMBL" id="CP118166">
    <property type="protein sequence ID" value="WDI30936.1"/>
    <property type="molecule type" value="Genomic_DNA"/>
</dbReference>
<feature type="domain" description="YdhG-like" evidence="2">
    <location>
        <begin position="49"/>
        <end position="151"/>
    </location>
</feature>
<dbReference type="KEGG" id="hfl:PUV54_13330"/>
<evidence type="ECO:0000256" key="1">
    <source>
        <dbReference type="SAM" id="MobiDB-lite"/>
    </source>
</evidence>
<evidence type="ECO:0000313" key="3">
    <source>
        <dbReference type="EMBL" id="WDI30936.1"/>
    </source>
</evidence>
<dbReference type="InterPro" id="IPR014922">
    <property type="entry name" value="YdhG-like"/>
</dbReference>
<dbReference type="Proteomes" id="UP001214043">
    <property type="component" value="Chromosome"/>
</dbReference>
<dbReference type="Pfam" id="PF08818">
    <property type="entry name" value="DUF1801"/>
    <property type="match status" value="1"/>
</dbReference>
<sequence>MAVKHKAPQKKEAGAKKTAKTATKKADLKTKPTAQSVAAFVNAVENETRRKDAKTLLAMMKKVTGEKPKMWGPSIIGFGEYHYKYESGREGDMLAVGFSPRKANMVLYVLGSLGDEEPLLKKLGPYKNGKSCLYVNSLDKVDIGVLEKIVVKSYRTTKKKWG</sequence>
<dbReference type="RefSeq" id="WP_274492758.1">
    <property type="nucleotide sequence ID" value="NZ_CP118166.1"/>
</dbReference>
<protein>
    <submittedName>
        <fullName evidence="3">DUF1801 domain-containing protein</fullName>
    </submittedName>
</protein>
<evidence type="ECO:0000313" key="4">
    <source>
        <dbReference type="Proteomes" id="UP001214043"/>
    </source>
</evidence>
<proteinExistence type="predicted"/>
<keyword evidence="4" id="KW-1185">Reference proteome</keyword>
<name>A0AAE9ZHI2_9PROT</name>
<gene>
    <name evidence="3" type="ORF">PUV54_13330</name>
</gene>
<dbReference type="AlphaFoldDB" id="A0AAE9ZHI2"/>
<accession>A0AAE9ZHI2</accession>
<feature type="region of interest" description="Disordered" evidence="1">
    <location>
        <begin position="1"/>
        <end position="32"/>
    </location>
</feature>
<evidence type="ECO:0000259" key="2">
    <source>
        <dbReference type="Pfam" id="PF08818"/>
    </source>
</evidence>